<dbReference type="InterPro" id="IPR029787">
    <property type="entry name" value="Nucleotide_cyclase"/>
</dbReference>
<dbReference type="EMBL" id="DF820465">
    <property type="protein sequence ID" value="GAK57053.1"/>
    <property type="molecule type" value="Genomic_DNA"/>
</dbReference>
<dbReference type="GO" id="GO:0016740">
    <property type="term" value="F:transferase activity"/>
    <property type="evidence" value="ECO:0007669"/>
    <property type="project" value="UniProtKB-KW"/>
</dbReference>
<dbReference type="eggNOG" id="COG5001">
    <property type="taxonomic scope" value="Bacteria"/>
</dbReference>
<keyword evidence="17" id="KW-1185">Reference proteome</keyword>
<evidence type="ECO:0000256" key="9">
    <source>
        <dbReference type="ARBA" id="ARBA00023136"/>
    </source>
</evidence>
<proteinExistence type="predicted"/>
<dbReference type="NCBIfam" id="TIGR00229">
    <property type="entry name" value="sensory_box"/>
    <property type="match status" value="2"/>
</dbReference>
<protein>
    <submittedName>
        <fullName evidence="16">Uncharacterized protein</fullName>
    </submittedName>
</protein>
<evidence type="ECO:0000256" key="5">
    <source>
        <dbReference type="ARBA" id="ARBA00022692"/>
    </source>
</evidence>
<dbReference type="InterPro" id="IPR001789">
    <property type="entry name" value="Sig_transdc_resp-reg_receiver"/>
</dbReference>
<feature type="modified residue" description="4-aspartylphosphate" evidence="10">
    <location>
        <position position="56"/>
    </location>
</feature>
<dbReference type="SMART" id="SM00052">
    <property type="entry name" value="EAL"/>
    <property type="match status" value="1"/>
</dbReference>
<dbReference type="InterPro" id="IPR043128">
    <property type="entry name" value="Rev_trsase/Diguanyl_cyclase"/>
</dbReference>
<dbReference type="Pfam" id="PF13426">
    <property type="entry name" value="PAS_9"/>
    <property type="match status" value="1"/>
</dbReference>
<feature type="domain" description="PAC" evidence="13">
    <location>
        <begin position="207"/>
        <end position="259"/>
    </location>
</feature>
<dbReference type="Pfam" id="PF00563">
    <property type="entry name" value="EAL"/>
    <property type="match status" value="1"/>
</dbReference>
<dbReference type="Gene3D" id="2.10.70.100">
    <property type="match status" value="1"/>
</dbReference>
<keyword evidence="9" id="KW-0472">Membrane</keyword>
<dbReference type="SMART" id="SM00267">
    <property type="entry name" value="GGDEF"/>
    <property type="match status" value="1"/>
</dbReference>
<dbReference type="PROSITE" id="PS50112">
    <property type="entry name" value="PAS"/>
    <property type="match status" value="2"/>
</dbReference>
<dbReference type="PANTHER" id="PTHR44757">
    <property type="entry name" value="DIGUANYLATE CYCLASE DGCP"/>
    <property type="match status" value="1"/>
</dbReference>
<evidence type="ECO:0000259" key="13">
    <source>
        <dbReference type="PROSITE" id="PS50113"/>
    </source>
</evidence>
<evidence type="ECO:0000256" key="4">
    <source>
        <dbReference type="ARBA" id="ARBA00022679"/>
    </source>
</evidence>
<keyword evidence="2" id="KW-1003">Cell membrane</keyword>
<keyword evidence="5" id="KW-0812">Transmembrane</keyword>
<gene>
    <name evidence="16" type="ORF">U27_04017</name>
</gene>
<dbReference type="Pfam" id="PF08447">
    <property type="entry name" value="PAS_3"/>
    <property type="match status" value="1"/>
</dbReference>
<keyword evidence="6" id="KW-0677">Repeat</keyword>
<evidence type="ECO:0000256" key="3">
    <source>
        <dbReference type="ARBA" id="ARBA00022519"/>
    </source>
</evidence>
<keyword evidence="3" id="KW-0997">Cell inner membrane</keyword>
<dbReference type="InterPro" id="IPR035919">
    <property type="entry name" value="EAL_sf"/>
</dbReference>
<keyword evidence="10" id="KW-0597">Phosphoprotein</keyword>
<dbReference type="SMART" id="SM00448">
    <property type="entry name" value="REC"/>
    <property type="match status" value="1"/>
</dbReference>
<dbReference type="InterPro" id="IPR052155">
    <property type="entry name" value="Biofilm_reg_signaling"/>
</dbReference>
<evidence type="ECO:0000256" key="1">
    <source>
        <dbReference type="ARBA" id="ARBA00004429"/>
    </source>
</evidence>
<evidence type="ECO:0000256" key="8">
    <source>
        <dbReference type="ARBA" id="ARBA00022989"/>
    </source>
</evidence>
<dbReference type="SUPFAM" id="SSF55785">
    <property type="entry name" value="PYP-like sensor domain (PAS domain)"/>
    <property type="match status" value="2"/>
</dbReference>
<dbReference type="GO" id="GO:0000160">
    <property type="term" value="P:phosphorelay signal transduction system"/>
    <property type="evidence" value="ECO:0007669"/>
    <property type="project" value="InterPro"/>
</dbReference>
<evidence type="ECO:0000259" key="12">
    <source>
        <dbReference type="PROSITE" id="PS50112"/>
    </source>
</evidence>
<dbReference type="Gene3D" id="3.40.50.2300">
    <property type="match status" value="1"/>
</dbReference>
<dbReference type="CDD" id="cd01948">
    <property type="entry name" value="EAL"/>
    <property type="match status" value="1"/>
</dbReference>
<dbReference type="PROSITE" id="PS50887">
    <property type="entry name" value="GGDEF"/>
    <property type="match status" value="1"/>
</dbReference>
<accession>A0A081BXJ8</accession>
<reference evidence="16" key="1">
    <citation type="journal article" date="2015" name="PeerJ">
        <title>First genomic representation of candidate bacterial phylum KSB3 points to enhanced environmental sensing as a trigger of wastewater bulking.</title>
        <authorList>
            <person name="Sekiguchi Y."/>
            <person name="Ohashi A."/>
            <person name="Parks D.H."/>
            <person name="Yamauchi T."/>
            <person name="Tyson G.W."/>
            <person name="Hugenholtz P."/>
        </authorList>
    </citation>
    <scope>NUCLEOTIDE SEQUENCE [LARGE SCALE GENOMIC DNA]</scope>
</reference>
<keyword evidence="4" id="KW-0808">Transferase</keyword>
<dbReference type="NCBIfam" id="TIGR00254">
    <property type="entry name" value="GGDEF"/>
    <property type="match status" value="1"/>
</dbReference>
<dbReference type="Pfam" id="PF00990">
    <property type="entry name" value="GGDEF"/>
    <property type="match status" value="1"/>
</dbReference>
<dbReference type="GO" id="GO:0005886">
    <property type="term" value="C:plasma membrane"/>
    <property type="evidence" value="ECO:0007669"/>
    <property type="project" value="UniProtKB-SubCell"/>
</dbReference>
<dbReference type="CDD" id="cd00130">
    <property type="entry name" value="PAS"/>
    <property type="match status" value="2"/>
</dbReference>
<dbReference type="InterPro" id="IPR035965">
    <property type="entry name" value="PAS-like_dom_sf"/>
</dbReference>
<dbReference type="PROSITE" id="PS50883">
    <property type="entry name" value="EAL"/>
    <property type="match status" value="1"/>
</dbReference>
<feature type="domain" description="Response regulatory" evidence="11">
    <location>
        <begin position="8"/>
        <end position="123"/>
    </location>
</feature>
<dbReference type="SUPFAM" id="SSF141868">
    <property type="entry name" value="EAL domain-like"/>
    <property type="match status" value="1"/>
</dbReference>
<dbReference type="InterPro" id="IPR000014">
    <property type="entry name" value="PAS"/>
</dbReference>
<feature type="domain" description="PAS" evidence="12">
    <location>
        <begin position="148"/>
        <end position="204"/>
    </location>
</feature>
<evidence type="ECO:0000256" key="2">
    <source>
        <dbReference type="ARBA" id="ARBA00022475"/>
    </source>
</evidence>
<dbReference type="InterPro" id="IPR001610">
    <property type="entry name" value="PAC"/>
</dbReference>
<dbReference type="CDD" id="cd19920">
    <property type="entry name" value="REC_PA4781-like"/>
    <property type="match status" value="1"/>
</dbReference>
<name>A0A081BXJ8_VECG1</name>
<dbReference type="InterPro" id="IPR011006">
    <property type="entry name" value="CheY-like_superfamily"/>
</dbReference>
<dbReference type="SUPFAM" id="SSF55073">
    <property type="entry name" value="Nucleotide cyclase"/>
    <property type="match status" value="1"/>
</dbReference>
<dbReference type="PROSITE" id="PS50110">
    <property type="entry name" value="RESPONSE_REGULATORY"/>
    <property type="match status" value="1"/>
</dbReference>
<feature type="domain" description="PAS" evidence="12">
    <location>
        <begin position="256"/>
        <end position="302"/>
    </location>
</feature>
<dbReference type="Gene3D" id="3.30.70.270">
    <property type="match status" value="1"/>
</dbReference>
<dbReference type="PROSITE" id="PS50113">
    <property type="entry name" value="PAC"/>
    <property type="match status" value="2"/>
</dbReference>
<dbReference type="FunFam" id="2.10.70.100:FF:000001">
    <property type="entry name" value="Sensory transduction histidine kinase"/>
    <property type="match status" value="1"/>
</dbReference>
<evidence type="ECO:0000256" key="6">
    <source>
        <dbReference type="ARBA" id="ARBA00022737"/>
    </source>
</evidence>
<dbReference type="CDD" id="cd01949">
    <property type="entry name" value="GGDEF"/>
    <property type="match status" value="1"/>
</dbReference>
<comment type="subcellular location">
    <subcellularLocation>
        <location evidence="1">Cell inner membrane</location>
        <topology evidence="1">Multi-pass membrane protein</topology>
    </subcellularLocation>
</comment>
<dbReference type="SMART" id="SM00086">
    <property type="entry name" value="PAC"/>
    <property type="match status" value="2"/>
</dbReference>
<dbReference type="AlphaFoldDB" id="A0A081BXJ8"/>
<dbReference type="SMART" id="SM00091">
    <property type="entry name" value="PAS"/>
    <property type="match status" value="2"/>
</dbReference>
<dbReference type="InterPro" id="IPR000160">
    <property type="entry name" value="GGDEF_dom"/>
</dbReference>
<dbReference type="Gene3D" id="3.20.20.450">
    <property type="entry name" value="EAL domain"/>
    <property type="match status" value="1"/>
</dbReference>
<evidence type="ECO:0000259" key="11">
    <source>
        <dbReference type="PROSITE" id="PS50110"/>
    </source>
</evidence>
<dbReference type="Gene3D" id="3.30.450.20">
    <property type="entry name" value="PAS domain"/>
    <property type="match status" value="2"/>
</dbReference>
<evidence type="ECO:0000256" key="10">
    <source>
        <dbReference type="PROSITE-ProRule" id="PRU00169"/>
    </source>
</evidence>
<organism evidence="16">
    <name type="scientific">Vecturithrix granuli</name>
    <dbReference type="NCBI Taxonomy" id="1499967"/>
    <lineage>
        <taxon>Bacteria</taxon>
        <taxon>Candidatus Moduliflexota</taxon>
        <taxon>Candidatus Vecturitrichia</taxon>
        <taxon>Candidatus Vecturitrichales</taxon>
        <taxon>Candidatus Vecturitrichaceae</taxon>
        <taxon>Candidatus Vecturithrix</taxon>
    </lineage>
</organism>
<keyword evidence="8" id="KW-1133">Transmembrane helix</keyword>
<evidence type="ECO:0000313" key="17">
    <source>
        <dbReference type="Proteomes" id="UP000030661"/>
    </source>
</evidence>
<feature type="domain" description="GGDEF" evidence="15">
    <location>
        <begin position="409"/>
        <end position="545"/>
    </location>
</feature>
<dbReference type="Pfam" id="PF00072">
    <property type="entry name" value="Response_reg"/>
    <property type="match status" value="1"/>
</dbReference>
<evidence type="ECO:0000313" key="16">
    <source>
        <dbReference type="EMBL" id="GAK57053.1"/>
    </source>
</evidence>
<dbReference type="InterPro" id="IPR000700">
    <property type="entry name" value="PAS-assoc_C"/>
</dbReference>
<feature type="domain" description="EAL" evidence="14">
    <location>
        <begin position="556"/>
        <end position="809"/>
    </location>
</feature>
<dbReference type="InterPro" id="IPR013655">
    <property type="entry name" value="PAS_fold_3"/>
</dbReference>
<evidence type="ECO:0000259" key="15">
    <source>
        <dbReference type="PROSITE" id="PS50887"/>
    </source>
</evidence>
<dbReference type="Proteomes" id="UP000030661">
    <property type="component" value="Unassembled WGS sequence"/>
</dbReference>
<feature type="domain" description="PAC" evidence="13">
    <location>
        <begin position="329"/>
        <end position="381"/>
    </location>
</feature>
<dbReference type="SUPFAM" id="SSF52172">
    <property type="entry name" value="CheY-like"/>
    <property type="match status" value="1"/>
</dbReference>
<sequence>METLKEALILLVDDNSKNLQILGHLLAKQYKTAFARDGQKALEFVQRIHPDLILLDVMMPSMSGFEVCAQLKSCPKTQNIPIIFLTAKTETEDMVKGFELGAVDYVTKPFRKEELLARVQTHIRLKRAEDLLKQGLTEAQRLAHMGSWIWDIQQNTLTCSDEAYQLFGLARHEFDVTTETFIAAVHPEDREFVRQSVKQALSKQSPYNIEHRIVLPGAGERIVHERAEVIFDEAGNPVRMLGTIQDITERKQLEIELKKLSRIIEESINFVFITDAEGTIEYVNPTFERFTGYTRDEIIGQNPRILNSGEASRYFYEDLWKTITSGKTWSGDFKNRKKNGEFYWVKGLISPIKNEKDQITHFLAIQEDISEKILAQQQARYLATYDRTTGLLNREKFIEALNEYISQGDSGILILTDIDGFKIINEVYGHNMADEFLTHLSKIVIKTIVELYGKNQTILGRLGEDEIAAAILDISGKKGWEIAEHIRKTVESVTFTDEAIRTTLSAGIIEFPKHGLTTQEVLSRVDAAVYRAKEPGKNRCHLFLPEDRDIENIHSQFRQKERIIRALENDRLTPWFQPILNLHDQQIHHYESLARMYDETGNIILPGSFIRPAEEIGLINAIDRRIIQQVIDYQAKYKQQGQNLSFTMNISGKHVGDEQFLDFLSTTIEQSGADPQKLIFEITETAAVRDLEQAIKFITALKELGCRFALDDFGVGFTSFVYLKEMHVDFIKIDGFFIRRLHEHRYNQGIVRAMTAVAKEMEIKTIAEFVECEETMRLLKPLGVDYAQGFLIGKPAPQPTFICNYKDFS</sequence>
<dbReference type="STRING" id="1499967.U27_04017"/>
<dbReference type="GO" id="GO:0000166">
    <property type="term" value="F:nucleotide binding"/>
    <property type="evidence" value="ECO:0007669"/>
    <property type="project" value="UniProtKB-KW"/>
</dbReference>
<dbReference type="PANTHER" id="PTHR44757:SF4">
    <property type="entry name" value="DIGUANYLATE CYCLASE DGCE-RELATED"/>
    <property type="match status" value="1"/>
</dbReference>
<evidence type="ECO:0000259" key="14">
    <source>
        <dbReference type="PROSITE" id="PS50883"/>
    </source>
</evidence>
<dbReference type="HOGENOM" id="CLU_000445_70_50_0"/>
<dbReference type="InterPro" id="IPR001633">
    <property type="entry name" value="EAL_dom"/>
</dbReference>
<evidence type="ECO:0000256" key="7">
    <source>
        <dbReference type="ARBA" id="ARBA00022741"/>
    </source>
</evidence>
<keyword evidence="7" id="KW-0547">Nucleotide-binding</keyword>